<accession>A0A974BYE2</accession>
<evidence type="ECO:0000313" key="3">
    <source>
        <dbReference type="Proteomes" id="UP000694892"/>
    </source>
</evidence>
<sequence length="85" mass="8895">MLLPIPTPALPFVASHSSPLPLPFPTPALSSAASPPLCHCPPSTPGRTRAGARSRSMLDWDNRGPPKNLRSGGAWPGCVLSRTCL</sequence>
<name>A0A974BYE2_XENLA</name>
<evidence type="ECO:0000256" key="1">
    <source>
        <dbReference type="SAM" id="MobiDB-lite"/>
    </source>
</evidence>
<proteinExistence type="predicted"/>
<organism evidence="2 3">
    <name type="scientific">Xenopus laevis</name>
    <name type="common">African clawed frog</name>
    <dbReference type="NCBI Taxonomy" id="8355"/>
    <lineage>
        <taxon>Eukaryota</taxon>
        <taxon>Metazoa</taxon>
        <taxon>Chordata</taxon>
        <taxon>Craniata</taxon>
        <taxon>Vertebrata</taxon>
        <taxon>Euteleostomi</taxon>
        <taxon>Amphibia</taxon>
        <taxon>Batrachia</taxon>
        <taxon>Anura</taxon>
        <taxon>Pipoidea</taxon>
        <taxon>Pipidae</taxon>
        <taxon>Xenopodinae</taxon>
        <taxon>Xenopus</taxon>
        <taxon>Xenopus</taxon>
    </lineage>
</organism>
<reference evidence="3" key="1">
    <citation type="journal article" date="2016" name="Nature">
        <title>Genome evolution in the allotetraploid frog Xenopus laevis.</title>
        <authorList>
            <person name="Session A.M."/>
            <person name="Uno Y."/>
            <person name="Kwon T."/>
            <person name="Chapman J.A."/>
            <person name="Toyoda A."/>
            <person name="Takahashi S."/>
            <person name="Fukui A."/>
            <person name="Hikosaka A."/>
            <person name="Suzuki A."/>
            <person name="Kondo M."/>
            <person name="van Heeringen S.J."/>
            <person name="Quigley I."/>
            <person name="Heinz S."/>
            <person name="Ogino H."/>
            <person name="Ochi H."/>
            <person name="Hellsten U."/>
            <person name="Lyons J.B."/>
            <person name="Simakov O."/>
            <person name="Putnam N."/>
            <person name="Stites J."/>
            <person name="Kuroki Y."/>
            <person name="Tanaka T."/>
            <person name="Michiue T."/>
            <person name="Watanabe M."/>
            <person name="Bogdanovic O."/>
            <person name="Lister R."/>
            <person name="Georgiou G."/>
            <person name="Paranjpe S.S."/>
            <person name="van Kruijsbergen I."/>
            <person name="Shu S."/>
            <person name="Carlson J."/>
            <person name="Kinoshita T."/>
            <person name="Ohta Y."/>
            <person name="Mawaribuchi S."/>
            <person name="Jenkins J."/>
            <person name="Grimwood J."/>
            <person name="Schmutz J."/>
            <person name="Mitros T."/>
            <person name="Mozaffari S.V."/>
            <person name="Suzuki Y."/>
            <person name="Haramoto Y."/>
            <person name="Yamamoto T.S."/>
            <person name="Takagi C."/>
            <person name="Heald R."/>
            <person name="Miller K."/>
            <person name="Haudenschild C."/>
            <person name="Kitzman J."/>
            <person name="Nakayama T."/>
            <person name="Izutsu Y."/>
            <person name="Robert J."/>
            <person name="Fortriede J."/>
            <person name="Burns K."/>
            <person name="Lotay V."/>
            <person name="Karimi K."/>
            <person name="Yasuoka Y."/>
            <person name="Dichmann D.S."/>
            <person name="Flajnik M.F."/>
            <person name="Houston D.W."/>
            <person name="Shendure J."/>
            <person name="DuPasquier L."/>
            <person name="Vize P.D."/>
            <person name="Zorn A.M."/>
            <person name="Ito M."/>
            <person name="Marcotte E.M."/>
            <person name="Wallingford J.B."/>
            <person name="Ito Y."/>
            <person name="Asashima M."/>
            <person name="Ueno N."/>
            <person name="Matsuda Y."/>
            <person name="Veenstra G.J."/>
            <person name="Fujiyama A."/>
            <person name="Harland R.M."/>
            <person name="Taira M."/>
            <person name="Rokhsar D.S."/>
        </authorList>
    </citation>
    <scope>NUCLEOTIDE SEQUENCE [LARGE SCALE GENOMIC DNA]</scope>
    <source>
        <strain evidence="3">J</strain>
    </source>
</reference>
<dbReference type="AlphaFoldDB" id="A0A974BYE2"/>
<evidence type="ECO:0000313" key="2">
    <source>
        <dbReference type="EMBL" id="OCT63268.1"/>
    </source>
</evidence>
<gene>
    <name evidence="2" type="ORF">XELAEV_18044366mg</name>
</gene>
<feature type="compositionally biased region" description="Low complexity" evidence="1">
    <location>
        <begin position="27"/>
        <end position="37"/>
    </location>
</feature>
<dbReference type="Proteomes" id="UP000694892">
    <property type="component" value="Chromosome 9_10L"/>
</dbReference>
<protein>
    <submittedName>
        <fullName evidence="2">Uncharacterized protein</fullName>
    </submittedName>
</protein>
<feature type="region of interest" description="Disordered" evidence="1">
    <location>
        <begin position="24"/>
        <end position="72"/>
    </location>
</feature>
<dbReference type="EMBL" id="CM004482">
    <property type="protein sequence ID" value="OCT63268.1"/>
    <property type="molecule type" value="Genomic_DNA"/>
</dbReference>